<dbReference type="PANTHER" id="PTHR47634:SF9">
    <property type="entry name" value="PROTEIN KINASE DOMAIN-CONTAINING PROTEIN-RELATED"/>
    <property type="match status" value="1"/>
</dbReference>
<dbReference type="GO" id="GO:0005634">
    <property type="term" value="C:nucleus"/>
    <property type="evidence" value="ECO:0007669"/>
    <property type="project" value="TreeGrafter"/>
</dbReference>
<dbReference type="Proteomes" id="UP000092461">
    <property type="component" value="Unassembled WGS sequence"/>
</dbReference>
<dbReference type="PANTHER" id="PTHR47634">
    <property type="entry name" value="PROTEIN KINASE DOMAIN-CONTAINING PROTEIN-RELATED"/>
    <property type="match status" value="1"/>
</dbReference>
<evidence type="ECO:0000256" key="3">
    <source>
        <dbReference type="ARBA" id="ARBA00022679"/>
    </source>
</evidence>
<evidence type="ECO:0000313" key="10">
    <source>
        <dbReference type="EnsemblMetazoa" id="LLOJ008749-PA"/>
    </source>
</evidence>
<sequence length="224" mass="25315">MQSGCGEDGEETPSPGRKPKGGVKKKWDRILFTKKRKCVSMGPIMVAHGRDRSDSPPPLPPKPPPRIKSPKNTEQSASYVSEPRSGTTDEVYAESPDSSLYGSDEEQEDVSQYCRGGYHPIVIGDVFDNRYRVVRKLGWGHFSTVWLCWDIESEPRSGTTDEVYAESPDSSLYGSDEEQEDVSQYCRGGYHPIVIGDVFDNRYRVVRKLGWGHFSTVWLCWDIE</sequence>
<protein>
    <recommendedName>
        <fullName evidence="1">non-specific serine/threonine protein kinase</fullName>
        <ecNumber evidence="1">2.7.11.1</ecNumber>
    </recommendedName>
</protein>
<accession>A0A1B0CUW4</accession>
<evidence type="ECO:0000256" key="5">
    <source>
        <dbReference type="ARBA" id="ARBA00022777"/>
    </source>
</evidence>
<evidence type="ECO:0000256" key="1">
    <source>
        <dbReference type="ARBA" id="ARBA00012513"/>
    </source>
</evidence>
<evidence type="ECO:0000256" key="6">
    <source>
        <dbReference type="ARBA" id="ARBA00022840"/>
    </source>
</evidence>
<dbReference type="EMBL" id="AJWK01029718">
    <property type="status" value="NOT_ANNOTATED_CDS"/>
    <property type="molecule type" value="Genomic_DNA"/>
</dbReference>
<comment type="catalytic activity">
    <reaction evidence="8">
        <text>L-seryl-[protein] + ATP = O-phospho-L-seryl-[protein] + ADP + H(+)</text>
        <dbReference type="Rhea" id="RHEA:17989"/>
        <dbReference type="Rhea" id="RHEA-COMP:9863"/>
        <dbReference type="Rhea" id="RHEA-COMP:11604"/>
        <dbReference type="ChEBI" id="CHEBI:15378"/>
        <dbReference type="ChEBI" id="CHEBI:29999"/>
        <dbReference type="ChEBI" id="CHEBI:30616"/>
        <dbReference type="ChEBI" id="CHEBI:83421"/>
        <dbReference type="ChEBI" id="CHEBI:456216"/>
        <dbReference type="EC" id="2.7.11.1"/>
    </reaction>
</comment>
<dbReference type="EMBL" id="AJWK01029717">
    <property type="status" value="NOT_ANNOTATED_CDS"/>
    <property type="molecule type" value="Genomic_DNA"/>
</dbReference>
<dbReference type="EnsemblMetazoa" id="LLOJ008749-RA">
    <property type="protein sequence ID" value="LLOJ008749-PA"/>
    <property type="gene ID" value="LLOJ008749"/>
</dbReference>
<comment type="catalytic activity">
    <reaction evidence="7">
        <text>L-threonyl-[protein] + ATP = O-phospho-L-threonyl-[protein] + ADP + H(+)</text>
        <dbReference type="Rhea" id="RHEA:46608"/>
        <dbReference type="Rhea" id="RHEA-COMP:11060"/>
        <dbReference type="Rhea" id="RHEA-COMP:11605"/>
        <dbReference type="ChEBI" id="CHEBI:15378"/>
        <dbReference type="ChEBI" id="CHEBI:30013"/>
        <dbReference type="ChEBI" id="CHEBI:30616"/>
        <dbReference type="ChEBI" id="CHEBI:61977"/>
        <dbReference type="ChEBI" id="CHEBI:456216"/>
        <dbReference type="EC" id="2.7.11.1"/>
    </reaction>
</comment>
<name>A0A1B0CUW4_LUTLO</name>
<dbReference type="Gene3D" id="3.30.200.20">
    <property type="entry name" value="Phosphorylase Kinase, domain 1"/>
    <property type="match status" value="2"/>
</dbReference>
<dbReference type="InterPro" id="IPR051334">
    <property type="entry name" value="SRPK"/>
</dbReference>
<feature type="region of interest" description="Disordered" evidence="9">
    <location>
        <begin position="41"/>
        <end position="107"/>
    </location>
</feature>
<evidence type="ECO:0000256" key="7">
    <source>
        <dbReference type="ARBA" id="ARBA00047899"/>
    </source>
</evidence>
<dbReference type="GO" id="GO:0004674">
    <property type="term" value="F:protein serine/threonine kinase activity"/>
    <property type="evidence" value="ECO:0007669"/>
    <property type="project" value="UniProtKB-KW"/>
</dbReference>
<evidence type="ECO:0000256" key="4">
    <source>
        <dbReference type="ARBA" id="ARBA00022741"/>
    </source>
</evidence>
<dbReference type="EMBL" id="AJWK01029716">
    <property type="status" value="NOT_ANNOTATED_CDS"/>
    <property type="molecule type" value="Genomic_DNA"/>
</dbReference>
<keyword evidence="6" id="KW-0067">ATP-binding</keyword>
<keyword evidence="4" id="KW-0547">Nucleotide-binding</keyword>
<dbReference type="SUPFAM" id="SSF56112">
    <property type="entry name" value="Protein kinase-like (PK-like)"/>
    <property type="match status" value="2"/>
</dbReference>
<feature type="compositionally biased region" description="Polar residues" evidence="9">
    <location>
        <begin position="72"/>
        <end position="88"/>
    </location>
</feature>
<dbReference type="InterPro" id="IPR011009">
    <property type="entry name" value="Kinase-like_dom_sf"/>
</dbReference>
<organism evidence="10 11">
    <name type="scientific">Lutzomyia longipalpis</name>
    <name type="common">Sand fly</name>
    <dbReference type="NCBI Taxonomy" id="7200"/>
    <lineage>
        <taxon>Eukaryota</taxon>
        <taxon>Metazoa</taxon>
        <taxon>Ecdysozoa</taxon>
        <taxon>Arthropoda</taxon>
        <taxon>Hexapoda</taxon>
        <taxon>Insecta</taxon>
        <taxon>Pterygota</taxon>
        <taxon>Neoptera</taxon>
        <taxon>Endopterygota</taxon>
        <taxon>Diptera</taxon>
        <taxon>Nematocera</taxon>
        <taxon>Psychodoidea</taxon>
        <taxon>Psychodidae</taxon>
        <taxon>Lutzomyia</taxon>
        <taxon>Lutzomyia</taxon>
    </lineage>
</organism>
<dbReference type="GO" id="GO:0005737">
    <property type="term" value="C:cytoplasm"/>
    <property type="evidence" value="ECO:0007669"/>
    <property type="project" value="TreeGrafter"/>
</dbReference>
<keyword evidence="11" id="KW-1185">Reference proteome</keyword>
<proteinExistence type="predicted"/>
<dbReference type="GO" id="GO:0000245">
    <property type="term" value="P:spliceosomal complex assembly"/>
    <property type="evidence" value="ECO:0007669"/>
    <property type="project" value="TreeGrafter"/>
</dbReference>
<feature type="region of interest" description="Disordered" evidence="9">
    <location>
        <begin position="1"/>
        <end position="29"/>
    </location>
</feature>
<reference evidence="10" key="1">
    <citation type="submission" date="2020-05" db="UniProtKB">
        <authorList>
            <consortium name="EnsemblMetazoa"/>
        </authorList>
    </citation>
    <scope>IDENTIFICATION</scope>
    <source>
        <strain evidence="10">Jacobina</strain>
    </source>
</reference>
<keyword evidence="2" id="KW-0723">Serine/threonine-protein kinase</keyword>
<evidence type="ECO:0000256" key="2">
    <source>
        <dbReference type="ARBA" id="ARBA00022527"/>
    </source>
</evidence>
<evidence type="ECO:0000256" key="9">
    <source>
        <dbReference type="SAM" id="MobiDB-lite"/>
    </source>
</evidence>
<keyword evidence="3" id="KW-0808">Transferase</keyword>
<evidence type="ECO:0000256" key="8">
    <source>
        <dbReference type="ARBA" id="ARBA00048679"/>
    </source>
</evidence>
<feature type="compositionally biased region" description="Basic residues" evidence="9">
    <location>
        <begin position="17"/>
        <end position="29"/>
    </location>
</feature>
<dbReference type="GO" id="GO:0005524">
    <property type="term" value="F:ATP binding"/>
    <property type="evidence" value="ECO:0007669"/>
    <property type="project" value="UniProtKB-KW"/>
</dbReference>
<dbReference type="VEuPathDB" id="VectorBase:LLOJ008749"/>
<dbReference type="VEuPathDB" id="VectorBase:LLONM1_007233"/>
<dbReference type="AlphaFoldDB" id="A0A1B0CUW4"/>
<dbReference type="GO" id="GO:0050684">
    <property type="term" value="P:regulation of mRNA processing"/>
    <property type="evidence" value="ECO:0007669"/>
    <property type="project" value="TreeGrafter"/>
</dbReference>
<feature type="compositionally biased region" description="Pro residues" evidence="9">
    <location>
        <begin position="55"/>
        <end position="67"/>
    </location>
</feature>
<evidence type="ECO:0000313" key="11">
    <source>
        <dbReference type="Proteomes" id="UP000092461"/>
    </source>
</evidence>
<keyword evidence="5" id="KW-0418">Kinase</keyword>
<dbReference type="EC" id="2.7.11.1" evidence="1"/>